<gene>
    <name evidence="3" type="ORF">R3L15_00645</name>
    <name evidence="2" type="ORF">R3L16_06750</name>
</gene>
<dbReference type="KEGG" id="mcaa:R3L15_00645"/>
<evidence type="ECO:0000313" key="2">
    <source>
        <dbReference type="EMBL" id="WXA04183.1"/>
    </source>
</evidence>
<name>A0AAU6P3T4_9FLAO</name>
<reference evidence="2 4" key="1">
    <citation type="submission" date="2023-10" db="EMBL/GenBank/DDBJ databases">
        <title>Culture-based analysis of two novel bacteria associated with mangrove crab gills.</title>
        <authorList>
            <person name="Yang X."/>
            <person name="Garuglieri E."/>
            <person name="Van Goethem M.W."/>
            <person name="Fusi M."/>
            <person name="Marasco R."/>
            <person name="Daffonchio D.G."/>
        </authorList>
    </citation>
    <scope>NUCLEOTIDE SEQUENCE [LARGE SCALE GENOMIC DNA]</scope>
    <source>
        <strain evidence="3">UG2-1</strain>
        <strain evidence="2">UG2-2</strain>
        <strain evidence="4">UG2_2</strain>
    </source>
</reference>
<dbReference type="PROSITE" id="PS51257">
    <property type="entry name" value="PROKAR_LIPOPROTEIN"/>
    <property type="match status" value="1"/>
</dbReference>
<evidence type="ECO:0000313" key="4">
    <source>
        <dbReference type="Proteomes" id="UP001368318"/>
    </source>
</evidence>
<feature type="signal peptide" evidence="1">
    <location>
        <begin position="1"/>
        <end position="21"/>
    </location>
</feature>
<evidence type="ECO:0008006" key="5">
    <source>
        <dbReference type="Google" id="ProtNLM"/>
    </source>
</evidence>
<feature type="chain" id="PRO_5044712930" description="Rieske domain-containing protein" evidence="1">
    <location>
        <begin position="22"/>
        <end position="149"/>
    </location>
</feature>
<dbReference type="Proteomes" id="UP001368318">
    <property type="component" value="Chromosome"/>
</dbReference>
<dbReference type="EMBL" id="CP136924">
    <property type="protein sequence ID" value="WXA04183.1"/>
    <property type="molecule type" value="Genomic_DNA"/>
</dbReference>
<evidence type="ECO:0000256" key="1">
    <source>
        <dbReference type="SAM" id="SignalP"/>
    </source>
</evidence>
<protein>
    <recommendedName>
        <fullName evidence="5">Rieske domain-containing protein</fullName>
    </recommendedName>
</protein>
<accession>A0AAU6P3T4</accession>
<dbReference type="AlphaFoldDB" id="A0AAU6P3T4"/>
<keyword evidence="4" id="KW-1185">Reference proteome</keyword>
<organism evidence="2 4">
    <name type="scientific">Mangrovimonas cancribranchiae</name>
    <dbReference type="NCBI Taxonomy" id="3080055"/>
    <lineage>
        <taxon>Bacteria</taxon>
        <taxon>Pseudomonadati</taxon>
        <taxon>Bacteroidota</taxon>
        <taxon>Flavobacteriia</taxon>
        <taxon>Flavobacteriales</taxon>
        <taxon>Flavobacteriaceae</taxon>
        <taxon>Mangrovimonas</taxon>
    </lineage>
</organism>
<sequence length="149" mass="16342">MKNALLLGLFAFFFVTSCSKSDDDNDNNQNLPNVAFDTGTLINTNLPQFNNLTFPNNPVVIDNSAYGINGIVVMNTGSGYNAFEITDPNHGLRTCSKLTVEGIIATCNCDDDNSYDVLTGLGREGTTGQYALRRYFVEVNGNIIRVWNN</sequence>
<evidence type="ECO:0000313" key="3">
    <source>
        <dbReference type="EMBL" id="WXA13398.1"/>
    </source>
</evidence>
<dbReference type="RefSeq" id="WP_338732620.1">
    <property type="nucleotide sequence ID" value="NZ_CP136924.1"/>
</dbReference>
<proteinExistence type="predicted"/>
<dbReference type="EMBL" id="CP136925">
    <property type="protein sequence ID" value="WXA13398.1"/>
    <property type="molecule type" value="Genomic_DNA"/>
</dbReference>
<keyword evidence="1" id="KW-0732">Signal</keyword>